<protein>
    <recommendedName>
        <fullName evidence="3">ComK protein</fullName>
    </recommendedName>
</protein>
<dbReference type="EMBL" id="FTOO01000013">
    <property type="protein sequence ID" value="SIT09009.1"/>
    <property type="molecule type" value="Genomic_DNA"/>
</dbReference>
<proteinExistence type="predicted"/>
<reference evidence="2" key="1">
    <citation type="submission" date="2017-01" db="EMBL/GenBank/DDBJ databases">
        <authorList>
            <person name="Varghese N."/>
            <person name="Submissions S."/>
        </authorList>
    </citation>
    <scope>NUCLEOTIDE SEQUENCE [LARGE SCALE GENOMIC DNA]</scope>
    <source>
        <strain evidence="2">DSM 16176</strain>
    </source>
</reference>
<evidence type="ECO:0008006" key="3">
    <source>
        <dbReference type="Google" id="ProtNLM"/>
    </source>
</evidence>
<evidence type="ECO:0000313" key="2">
    <source>
        <dbReference type="Proteomes" id="UP000186156"/>
    </source>
</evidence>
<sequence>MIILPEPTHHPIPNVPVYEESDVPRIGEIALQIVAFVPVYCQGNRTLVLLSNGDMFYAPHRAQWVRDGLLRHFAISGKDLRRACEEDLNRSLFSPVVIPVERLAYAQIRVRAPIGRNDGTQGYFRIDAIRKTRPVGPEETVVEMVKGIEFIARMARPKVVERILAARSALILQRARGVAYPRY</sequence>
<accession>A0A1N7PF57</accession>
<dbReference type="RefSeq" id="WP_076348797.1">
    <property type="nucleotide sequence ID" value="NZ_FTOO01000013.1"/>
</dbReference>
<organism evidence="1 2">
    <name type="scientific">Alicyclobacillus vulcanalis</name>
    <dbReference type="NCBI Taxonomy" id="252246"/>
    <lineage>
        <taxon>Bacteria</taxon>
        <taxon>Bacillati</taxon>
        <taxon>Bacillota</taxon>
        <taxon>Bacilli</taxon>
        <taxon>Bacillales</taxon>
        <taxon>Alicyclobacillaceae</taxon>
        <taxon>Alicyclobacillus</taxon>
    </lineage>
</organism>
<name>A0A1N7PF57_9BACL</name>
<evidence type="ECO:0000313" key="1">
    <source>
        <dbReference type="EMBL" id="SIT09009.1"/>
    </source>
</evidence>
<dbReference type="AlphaFoldDB" id="A0A1N7PF57"/>
<dbReference type="OrthoDB" id="2374476at2"/>
<dbReference type="STRING" id="252246.SAMN05421799_1133"/>
<keyword evidence="2" id="KW-1185">Reference proteome</keyword>
<gene>
    <name evidence="1" type="ORF">SAMN05421799_1133</name>
</gene>
<dbReference type="Proteomes" id="UP000186156">
    <property type="component" value="Unassembled WGS sequence"/>
</dbReference>